<keyword evidence="12" id="KW-1185">Reference proteome</keyword>
<dbReference type="InterPro" id="IPR035251">
    <property type="entry name" value="ShlB_POTRA"/>
</dbReference>
<keyword evidence="5" id="KW-0812">Transmembrane</keyword>
<evidence type="ECO:0000256" key="8">
    <source>
        <dbReference type="ARBA" id="ARBA00023237"/>
    </source>
</evidence>
<dbReference type="Gene3D" id="2.40.160.50">
    <property type="entry name" value="membrane protein fhac: a member of the omp85/tpsb transporter family"/>
    <property type="match status" value="1"/>
</dbReference>
<feature type="signal peptide" evidence="9">
    <location>
        <begin position="1"/>
        <end position="20"/>
    </location>
</feature>
<evidence type="ECO:0000256" key="3">
    <source>
        <dbReference type="ARBA" id="ARBA00022448"/>
    </source>
</evidence>
<dbReference type="EMBL" id="CP082275">
    <property type="protein sequence ID" value="USH03934.1"/>
    <property type="molecule type" value="Genomic_DNA"/>
</dbReference>
<evidence type="ECO:0000313" key="12">
    <source>
        <dbReference type="Proteomes" id="UP001056255"/>
    </source>
</evidence>
<comment type="similarity">
    <text evidence="2">Belongs to the TPS (TC 1.B.20) family.</text>
</comment>
<keyword evidence="3" id="KW-0813">Transport</keyword>
<evidence type="ECO:0000313" key="11">
    <source>
        <dbReference type="EMBL" id="USH03934.1"/>
    </source>
</evidence>
<evidence type="ECO:0000256" key="6">
    <source>
        <dbReference type="ARBA" id="ARBA00022927"/>
    </source>
</evidence>
<dbReference type="InterPro" id="IPR034746">
    <property type="entry name" value="POTRA"/>
</dbReference>
<dbReference type="PANTHER" id="PTHR34597">
    <property type="entry name" value="SLR1661 PROTEIN"/>
    <property type="match status" value="1"/>
</dbReference>
<sequence>MDLKWNVAFFLGLVISPSLSAENLPVSPSTQAEIDQQQEARLKALDDARQSLERLVPLPSEVSSAPVDEANCFEVSQIRVVGNSVLSTTEITQLVSPFEGQCLGAQNINQVLKVLTNAYVSKGYVTTRAVLEPQDLGSGTLTVRVIEGELGGVTLNGEDSDAFAMALPSYEGKILNLRDIEQALDQINRLPRNDAKIEMLPGENLGETVVAFTTEDAGWLQAGLSFDNGGQKSTGDSQLRLNLTGSNLLGLLGLWQVSASTSSEFSSRFDSQSLRAALSVPYGYFTFGQSYTYSDYKTTVDSNNFSFISTGNTSNYTSDVNWLFHRNNISKSSLNLALNYTREKNFIDDVKLVLGSRNLANASLALSHASRLGSGFFTVSPRYVRGVKLFNSETDEGKATGSPSAEFNKGELTLQYTLPLTNSLTFSTTGFGQWATDTLYGSQRLSIGGLYSVRGFKEQSLSGDAGYYWRNDLTARLTEVPFWGWISTDIALDTGAIHPDASDPNERGHLTGTSVAFSTRNTDLNSSFGVGFPLDHPSWMTVDHYSLYYRFNVVF</sequence>
<dbReference type="InterPro" id="IPR051544">
    <property type="entry name" value="TPS_OM_transporter"/>
</dbReference>
<keyword evidence="8" id="KW-0998">Cell outer membrane</keyword>
<evidence type="ECO:0000256" key="5">
    <source>
        <dbReference type="ARBA" id="ARBA00022692"/>
    </source>
</evidence>
<keyword evidence="4" id="KW-1134">Transmembrane beta strand</keyword>
<dbReference type="PANTHER" id="PTHR34597:SF3">
    <property type="entry name" value="OUTER MEMBRANE TRANSPORTER CDIB"/>
    <property type="match status" value="1"/>
</dbReference>
<dbReference type="Pfam" id="PF03865">
    <property type="entry name" value="ShlB"/>
    <property type="match status" value="1"/>
</dbReference>
<dbReference type="PROSITE" id="PS51779">
    <property type="entry name" value="POTRA"/>
    <property type="match status" value="1"/>
</dbReference>
<dbReference type="Proteomes" id="UP001056255">
    <property type="component" value="Chromosome I"/>
</dbReference>
<dbReference type="InterPro" id="IPR013686">
    <property type="entry name" value="Polypept-transport_assoc_ShlB"/>
</dbReference>
<dbReference type="Pfam" id="PF17287">
    <property type="entry name" value="POTRA_3"/>
    <property type="match status" value="1"/>
</dbReference>
<keyword evidence="7" id="KW-0472">Membrane</keyword>
<evidence type="ECO:0000256" key="4">
    <source>
        <dbReference type="ARBA" id="ARBA00022452"/>
    </source>
</evidence>
<dbReference type="Pfam" id="PF08479">
    <property type="entry name" value="POTRA_2"/>
    <property type="match status" value="1"/>
</dbReference>
<keyword evidence="9" id="KW-0732">Signal</keyword>
<proteinExistence type="inferred from homology"/>
<evidence type="ECO:0000256" key="7">
    <source>
        <dbReference type="ARBA" id="ARBA00023136"/>
    </source>
</evidence>
<protein>
    <submittedName>
        <fullName evidence="11">ShlB/FhaC/HecB family hemolysin secretion/activation protein</fullName>
    </submittedName>
</protein>
<dbReference type="PIRSF" id="PIRSF029745">
    <property type="entry name" value="FhaC"/>
    <property type="match status" value="1"/>
</dbReference>
<accession>A0ABY4WY56</accession>
<gene>
    <name evidence="11" type="ORF">K6Q96_08070</name>
</gene>
<dbReference type="InterPro" id="IPR027282">
    <property type="entry name" value="TPS"/>
</dbReference>
<evidence type="ECO:0000259" key="10">
    <source>
        <dbReference type="PROSITE" id="PS51779"/>
    </source>
</evidence>
<comment type="subcellular location">
    <subcellularLocation>
        <location evidence="1">Cell outer membrane</location>
    </subcellularLocation>
</comment>
<dbReference type="Gene3D" id="3.10.20.310">
    <property type="entry name" value="membrane protein fhac"/>
    <property type="match status" value="1"/>
</dbReference>
<feature type="chain" id="PRO_5045896810" evidence="9">
    <location>
        <begin position="21"/>
        <end position="555"/>
    </location>
</feature>
<dbReference type="InterPro" id="IPR005565">
    <property type="entry name" value="Hemolysn_activator_HlyB_C"/>
</dbReference>
<feature type="domain" description="POTRA" evidence="10">
    <location>
        <begin position="73"/>
        <end position="148"/>
    </location>
</feature>
<dbReference type="RefSeq" id="WP_251879371.1">
    <property type="nucleotide sequence ID" value="NZ_CP082275.1"/>
</dbReference>
<keyword evidence="6" id="KW-0653">Protein transport</keyword>
<evidence type="ECO:0000256" key="2">
    <source>
        <dbReference type="ARBA" id="ARBA00009055"/>
    </source>
</evidence>
<name>A0ABY4WY56_9GAMM</name>
<reference evidence="11" key="1">
    <citation type="submission" date="2021-08" db="EMBL/GenBank/DDBJ databases">
        <authorList>
            <person name="Sakaguchi M."/>
            <person name="Kikuchi T."/>
            <person name="Urbanczyk H."/>
        </authorList>
    </citation>
    <scope>NUCLEOTIDE SEQUENCE</scope>
    <source>
        <strain evidence="11">020920N</strain>
    </source>
</reference>
<evidence type="ECO:0000256" key="9">
    <source>
        <dbReference type="SAM" id="SignalP"/>
    </source>
</evidence>
<evidence type="ECO:0000256" key="1">
    <source>
        <dbReference type="ARBA" id="ARBA00004442"/>
    </source>
</evidence>
<organism evidence="11 12">
    <name type="scientific">Grimontia kaedaensis</name>
    <dbReference type="NCBI Taxonomy" id="2872157"/>
    <lineage>
        <taxon>Bacteria</taxon>
        <taxon>Pseudomonadati</taxon>
        <taxon>Pseudomonadota</taxon>
        <taxon>Gammaproteobacteria</taxon>
        <taxon>Vibrionales</taxon>
        <taxon>Vibrionaceae</taxon>
        <taxon>Grimontia</taxon>
    </lineage>
</organism>